<dbReference type="PANTHER" id="PTHR36937">
    <property type="entry name" value="PROTEIN CBG20935-RELATED"/>
    <property type="match status" value="1"/>
</dbReference>
<dbReference type="GeneID" id="8574449"/>
<protein>
    <submittedName>
        <fullName evidence="1">Protein CBG13674</fullName>
    </submittedName>
</protein>
<dbReference type="AlphaFoldDB" id="A8XIG4"/>
<dbReference type="InParanoid" id="A8XIG4"/>
<proteinExistence type="predicted"/>
<dbReference type="Proteomes" id="UP000008549">
    <property type="component" value="Unassembled WGS sequence"/>
</dbReference>
<accession>A8XIG4</accession>
<dbReference type="CTD" id="8574449"/>
<dbReference type="WormBase" id="CBG13674">
    <property type="protein sequence ID" value="CBP17898"/>
    <property type="gene ID" value="WBGene00034408"/>
</dbReference>
<gene>
    <name evidence="1 3" type="ORF">CBG13674</name>
    <name evidence="1" type="ORF">CBG_13674</name>
</gene>
<name>A8XIG4_CAEBR</name>
<dbReference type="RefSeq" id="XP_002632452.1">
    <property type="nucleotide sequence ID" value="XM_002632406.1"/>
</dbReference>
<dbReference type="KEGG" id="cbr:CBG_13674"/>
<evidence type="ECO:0000313" key="3">
    <source>
        <dbReference type="WormBase" id="CBG13674"/>
    </source>
</evidence>
<dbReference type="HOGENOM" id="CLU_2707014_0_0_1"/>
<reference evidence="1 2" key="1">
    <citation type="journal article" date="2003" name="PLoS Biol.">
        <title>The genome sequence of Caenorhabditis briggsae: a platform for comparative genomics.</title>
        <authorList>
            <person name="Stein L.D."/>
            <person name="Bao Z."/>
            <person name="Blasiar D."/>
            <person name="Blumenthal T."/>
            <person name="Brent M.R."/>
            <person name="Chen N."/>
            <person name="Chinwalla A."/>
            <person name="Clarke L."/>
            <person name="Clee C."/>
            <person name="Coghlan A."/>
            <person name="Coulson A."/>
            <person name="D'Eustachio P."/>
            <person name="Fitch D.H."/>
            <person name="Fulton L.A."/>
            <person name="Fulton R.E."/>
            <person name="Griffiths-Jones S."/>
            <person name="Harris T.W."/>
            <person name="Hillier L.W."/>
            <person name="Kamath R."/>
            <person name="Kuwabara P.E."/>
            <person name="Mardis E.R."/>
            <person name="Marra M.A."/>
            <person name="Miner T.L."/>
            <person name="Minx P."/>
            <person name="Mullikin J.C."/>
            <person name="Plumb R.W."/>
            <person name="Rogers J."/>
            <person name="Schein J.E."/>
            <person name="Sohrmann M."/>
            <person name="Spieth J."/>
            <person name="Stajich J.E."/>
            <person name="Wei C."/>
            <person name="Willey D."/>
            <person name="Wilson R.K."/>
            <person name="Durbin R."/>
            <person name="Waterston R.H."/>
        </authorList>
    </citation>
    <scope>NUCLEOTIDE SEQUENCE [LARGE SCALE GENOMIC DNA]</scope>
    <source>
        <strain evidence="1 2">AF16</strain>
    </source>
</reference>
<dbReference type="EMBL" id="HE600943">
    <property type="protein sequence ID" value="CAP32438.1"/>
    <property type="molecule type" value="Genomic_DNA"/>
</dbReference>
<organism evidence="1 2">
    <name type="scientific">Caenorhabditis briggsae</name>
    <dbReference type="NCBI Taxonomy" id="6238"/>
    <lineage>
        <taxon>Eukaryota</taxon>
        <taxon>Metazoa</taxon>
        <taxon>Ecdysozoa</taxon>
        <taxon>Nematoda</taxon>
        <taxon>Chromadorea</taxon>
        <taxon>Rhabditida</taxon>
        <taxon>Rhabditina</taxon>
        <taxon>Rhabditomorpha</taxon>
        <taxon>Rhabditoidea</taxon>
        <taxon>Rhabditidae</taxon>
        <taxon>Peloderinae</taxon>
        <taxon>Caenorhabditis</taxon>
    </lineage>
</organism>
<sequence>MIEGAAPPPTEPRGQRESALPIAYIKARTAAVRRVTLSVVHRHDRMRTLTPNNLRKISCPPIFKTSKDPHRIP</sequence>
<evidence type="ECO:0000313" key="2">
    <source>
        <dbReference type="Proteomes" id="UP000008549"/>
    </source>
</evidence>
<dbReference type="PANTHER" id="PTHR36937:SF4">
    <property type="entry name" value="SECRETED PROTEIN"/>
    <property type="match status" value="1"/>
</dbReference>
<keyword evidence="2" id="KW-1185">Reference proteome</keyword>
<evidence type="ECO:0000313" key="1">
    <source>
        <dbReference type="EMBL" id="CAP32438.1"/>
    </source>
</evidence>
<reference evidence="1 2" key="2">
    <citation type="journal article" date="2011" name="PLoS Genet.">
        <title>Caenorhabditis briggsae recombinant inbred line genotypes reveal inter-strain incompatibility and the evolution of recombination.</title>
        <authorList>
            <person name="Ross J.A."/>
            <person name="Koboldt D.C."/>
            <person name="Staisch J.E."/>
            <person name="Chamberlin H.M."/>
            <person name="Gupta B.P."/>
            <person name="Miller R.D."/>
            <person name="Baird S.E."/>
            <person name="Haag E.S."/>
        </authorList>
    </citation>
    <scope>NUCLEOTIDE SEQUENCE [LARGE SCALE GENOMIC DNA]</scope>
    <source>
        <strain evidence="1 2">AF16</strain>
    </source>
</reference>